<gene>
    <name evidence="4" type="ORF">H6H00_08360</name>
</gene>
<dbReference type="RefSeq" id="WP_185720738.1">
    <property type="nucleotide sequence ID" value="NZ_BAAAWI010000001.1"/>
</dbReference>
<keyword evidence="2" id="KW-0732">Signal</keyword>
<sequence length="211" mass="21691">MNARVSSARLLAGIAAAGLILTGCAAGPDTSSSGSAAPGGSPSSATQGEHNDADVAFVQGMIPHHRQAVEMAESAAGRSQNAHVIDLAARIGGGQQPEIDTMVGWLEEWGAEVPAEGSGMSGMGGMDHGGDMSAMGGMMAPEQMQQLQGASGPAFDQMFLEMMTEHHRGAVEMAQTELQDGADTDALALAQKIIDTQQAEITEMDTLLQQV</sequence>
<feature type="signal peptide" evidence="2">
    <location>
        <begin position="1"/>
        <end position="25"/>
    </location>
</feature>
<dbReference type="EMBL" id="CP060131">
    <property type="protein sequence ID" value="QNG53913.1"/>
    <property type="molecule type" value="Genomic_DNA"/>
</dbReference>
<dbReference type="KEGG" id="ppel:H6H00_08360"/>
<dbReference type="InterPro" id="IPR005183">
    <property type="entry name" value="DUF305_CopM-like"/>
</dbReference>
<dbReference type="PROSITE" id="PS51257">
    <property type="entry name" value="PROKAR_LIPOPROTEIN"/>
    <property type="match status" value="1"/>
</dbReference>
<feature type="chain" id="PRO_5029019377" evidence="2">
    <location>
        <begin position="26"/>
        <end position="211"/>
    </location>
</feature>
<feature type="region of interest" description="Disordered" evidence="1">
    <location>
        <begin position="28"/>
        <end position="49"/>
    </location>
</feature>
<feature type="compositionally biased region" description="Low complexity" evidence="1">
    <location>
        <begin position="28"/>
        <end position="45"/>
    </location>
</feature>
<evidence type="ECO:0000313" key="4">
    <source>
        <dbReference type="EMBL" id="QNG53913.1"/>
    </source>
</evidence>
<dbReference type="PANTHER" id="PTHR36933">
    <property type="entry name" value="SLL0788 PROTEIN"/>
    <property type="match status" value="1"/>
</dbReference>
<keyword evidence="5" id="KW-1185">Reference proteome</keyword>
<dbReference type="Gene3D" id="1.20.1260.10">
    <property type="match status" value="1"/>
</dbReference>
<organism evidence="4 5">
    <name type="scientific">Pseudonocardia petroleophila</name>
    <dbReference type="NCBI Taxonomy" id="37331"/>
    <lineage>
        <taxon>Bacteria</taxon>
        <taxon>Bacillati</taxon>
        <taxon>Actinomycetota</taxon>
        <taxon>Actinomycetes</taxon>
        <taxon>Pseudonocardiales</taxon>
        <taxon>Pseudonocardiaceae</taxon>
        <taxon>Pseudonocardia</taxon>
    </lineage>
</organism>
<reference evidence="4 5" key="1">
    <citation type="submission" date="2020-08" db="EMBL/GenBank/DDBJ databases">
        <authorList>
            <person name="Mo P."/>
        </authorList>
    </citation>
    <scope>NUCLEOTIDE SEQUENCE [LARGE SCALE GENOMIC DNA]</scope>
    <source>
        <strain evidence="4 5">CGMCC 4.1532</strain>
    </source>
</reference>
<dbReference type="Pfam" id="PF03713">
    <property type="entry name" value="DUF305"/>
    <property type="match status" value="1"/>
</dbReference>
<dbReference type="AlphaFoldDB" id="A0A7G7MMA2"/>
<evidence type="ECO:0000256" key="1">
    <source>
        <dbReference type="SAM" id="MobiDB-lite"/>
    </source>
</evidence>
<dbReference type="InterPro" id="IPR012347">
    <property type="entry name" value="Ferritin-like"/>
</dbReference>
<name>A0A7G7MMA2_9PSEU</name>
<protein>
    <submittedName>
        <fullName evidence="4">DUF305 domain-containing protein</fullName>
    </submittedName>
</protein>
<evidence type="ECO:0000313" key="5">
    <source>
        <dbReference type="Proteomes" id="UP000515728"/>
    </source>
</evidence>
<dbReference type="Proteomes" id="UP000515728">
    <property type="component" value="Chromosome"/>
</dbReference>
<evidence type="ECO:0000259" key="3">
    <source>
        <dbReference type="Pfam" id="PF03713"/>
    </source>
</evidence>
<dbReference type="PANTHER" id="PTHR36933:SF1">
    <property type="entry name" value="SLL0788 PROTEIN"/>
    <property type="match status" value="1"/>
</dbReference>
<evidence type="ECO:0000256" key="2">
    <source>
        <dbReference type="SAM" id="SignalP"/>
    </source>
</evidence>
<accession>A0A7G7MMA2</accession>
<proteinExistence type="predicted"/>
<feature type="domain" description="DUF305" evidence="3">
    <location>
        <begin position="54"/>
        <end position="208"/>
    </location>
</feature>